<keyword evidence="2" id="KW-1133">Transmembrane helix</keyword>
<dbReference type="PANTHER" id="PTHR42736:SF1">
    <property type="entry name" value="PROTEIN-GLUTAMINE GAMMA-GLUTAMYLTRANSFERASE"/>
    <property type="match status" value="1"/>
</dbReference>
<dbReference type="InterPro" id="IPR038765">
    <property type="entry name" value="Papain-like_cys_pep_sf"/>
</dbReference>
<keyword evidence="5" id="KW-1185">Reference proteome</keyword>
<keyword evidence="2" id="KW-0812">Transmembrane</keyword>
<proteinExistence type="predicted"/>
<dbReference type="InterPro" id="IPR002931">
    <property type="entry name" value="Transglutaminase-like"/>
</dbReference>
<dbReference type="InterPro" id="IPR052901">
    <property type="entry name" value="Bact_TGase-like"/>
</dbReference>
<sequence>MAIVRTFVFSFLALGMTSFSRVIQKEQIHFAWKKNAVRWLLPIVLIVSVASLVGYAAPNKAEPKWPDPVPFLQGMAGTGGNGPIQKVGYGEDDSRLGGDFVQDKSPVFQAKIKDQQYWRIESKETYTGKGWESSQKANFRQEIDGIISVRTFSTEVTTNTHDAMVHFVNNVGLPKLAYPYGVSRVSAHEDVAFFSEQQSGSIFTEVDQKEMNLQDYQVYYDEPSYPINEMQKVTSTDDDDVAIDYTQVPKELPERVHELAKEITDPYDNRYDKVKAVEQYFGKHGFTYQTEDVLVPRAGEDYVDQFLFESKRGYCDNYSSSMAVMLRTLGIPTRWVKGFSAGEKIADNPDGDGYDMYEITNSNAHSWVEVYFPNVGWVPFEPTQGFDNPADYEIQAENQENRDTLDVPANSGGAIPKKEEQQPSEKKQQQAQKETPQAEHAKEKTANSWLQPILIVGIAIAVILLAIWIYRKRWWLRTWFIGKSWQKKQDARAFQKTYQHLLKLLSHKGLPLEQGQTLHEFADDVDRRYRTADMRHLTAIYERLIYRNQFRSRDADEITQLWKNLIKQIGA</sequence>
<feature type="region of interest" description="Disordered" evidence="1">
    <location>
        <begin position="399"/>
        <end position="443"/>
    </location>
</feature>
<feature type="transmembrane region" description="Helical" evidence="2">
    <location>
        <begin position="449"/>
        <end position="470"/>
    </location>
</feature>
<feature type="transmembrane region" description="Helical" evidence="2">
    <location>
        <begin position="6"/>
        <end position="24"/>
    </location>
</feature>
<evidence type="ECO:0000256" key="2">
    <source>
        <dbReference type="SAM" id="Phobius"/>
    </source>
</evidence>
<evidence type="ECO:0000256" key="1">
    <source>
        <dbReference type="SAM" id="MobiDB-lite"/>
    </source>
</evidence>
<feature type="transmembrane region" description="Helical" evidence="2">
    <location>
        <begin position="36"/>
        <end position="57"/>
    </location>
</feature>
<keyword evidence="2" id="KW-0472">Membrane</keyword>
<evidence type="ECO:0000259" key="3">
    <source>
        <dbReference type="SMART" id="SM00460"/>
    </source>
</evidence>
<dbReference type="PANTHER" id="PTHR42736">
    <property type="entry name" value="PROTEIN-GLUTAMINE GAMMA-GLUTAMYLTRANSFERASE"/>
    <property type="match status" value="1"/>
</dbReference>
<comment type="caution">
    <text evidence="4">The sequence shown here is derived from an EMBL/GenBank/DDBJ whole genome shotgun (WGS) entry which is preliminary data.</text>
</comment>
<feature type="domain" description="Transglutaminase-like" evidence="3">
    <location>
        <begin position="307"/>
        <end position="384"/>
    </location>
</feature>
<protein>
    <submittedName>
        <fullName evidence="4">Transglutaminase domain-containing protein</fullName>
    </submittedName>
</protein>
<reference evidence="4 5" key="1">
    <citation type="submission" date="2023-10" db="EMBL/GenBank/DDBJ databases">
        <title>179-bfca-hs.</title>
        <authorList>
            <person name="Miliotis G."/>
            <person name="Sengupta P."/>
            <person name="Hameed A."/>
            <person name="Chuvochina M."/>
            <person name="Mcdonagh F."/>
            <person name="Simpson A.C."/>
            <person name="Singh N.K."/>
            <person name="Rekha P.D."/>
            <person name="Raman K."/>
            <person name="Hugenholtz P."/>
            <person name="Venkateswaran K."/>
        </authorList>
    </citation>
    <scope>NUCLEOTIDE SEQUENCE [LARGE SCALE GENOMIC DNA]</scope>
    <source>
        <strain evidence="4 5">179-BFC-A-HS</strain>
    </source>
</reference>
<accession>A0ABU5CJQ2</accession>
<evidence type="ECO:0000313" key="5">
    <source>
        <dbReference type="Proteomes" id="UP001228376"/>
    </source>
</evidence>
<dbReference type="InterPro" id="IPR025403">
    <property type="entry name" value="TgpA-like_C"/>
</dbReference>
<dbReference type="Gene3D" id="3.10.620.30">
    <property type="match status" value="1"/>
</dbReference>
<dbReference type="Pfam" id="PF01841">
    <property type="entry name" value="Transglut_core"/>
    <property type="match status" value="1"/>
</dbReference>
<dbReference type="SMART" id="SM00460">
    <property type="entry name" value="TGc"/>
    <property type="match status" value="1"/>
</dbReference>
<organism evidence="4 5">
    <name type="scientific">Tigheibacillus jepli</name>
    <dbReference type="NCBI Taxonomy" id="3035914"/>
    <lineage>
        <taxon>Bacteria</taxon>
        <taxon>Bacillati</taxon>
        <taxon>Bacillota</taxon>
        <taxon>Bacilli</taxon>
        <taxon>Bacillales</taxon>
        <taxon>Bacillaceae</taxon>
        <taxon>Tigheibacillus</taxon>
    </lineage>
</organism>
<dbReference type="SUPFAM" id="SSF54001">
    <property type="entry name" value="Cysteine proteinases"/>
    <property type="match status" value="1"/>
</dbReference>
<evidence type="ECO:0000313" key="4">
    <source>
        <dbReference type="EMBL" id="MDY0406581.1"/>
    </source>
</evidence>
<feature type="compositionally biased region" description="Basic and acidic residues" evidence="1">
    <location>
        <begin position="416"/>
        <end position="428"/>
    </location>
</feature>
<gene>
    <name evidence="4" type="ORF">P5G51_015500</name>
</gene>
<dbReference type="EMBL" id="JAROCA020000002">
    <property type="protein sequence ID" value="MDY0406581.1"/>
    <property type="molecule type" value="Genomic_DNA"/>
</dbReference>
<dbReference type="Proteomes" id="UP001228376">
    <property type="component" value="Unassembled WGS sequence"/>
</dbReference>
<name>A0ABU5CJQ2_9BACI</name>
<dbReference type="Pfam" id="PF13559">
    <property type="entry name" value="DUF4129"/>
    <property type="match status" value="1"/>
</dbReference>
<dbReference type="RefSeq" id="WP_320384997.1">
    <property type="nucleotide sequence ID" value="NZ_JAROCA020000002.1"/>
</dbReference>